<dbReference type="OrthoDB" id="430136at2759"/>
<reference evidence="1" key="1">
    <citation type="submission" date="2021-02" db="EMBL/GenBank/DDBJ databases">
        <authorList>
            <person name="Nowell W R."/>
        </authorList>
    </citation>
    <scope>NUCLEOTIDE SEQUENCE</scope>
</reference>
<dbReference type="NCBIfam" id="TIGR01444">
    <property type="entry name" value="fkbM_fam"/>
    <property type="match status" value="1"/>
</dbReference>
<evidence type="ECO:0000313" key="2">
    <source>
        <dbReference type="Proteomes" id="UP000663891"/>
    </source>
</evidence>
<gene>
    <name evidence="1" type="ORF">VCS650_LOCUS21907</name>
</gene>
<dbReference type="SUPFAM" id="SSF53335">
    <property type="entry name" value="S-adenosyl-L-methionine-dependent methyltransferases"/>
    <property type="match status" value="1"/>
</dbReference>
<name>A0A814RHZ6_9BILA</name>
<evidence type="ECO:0000313" key="1">
    <source>
        <dbReference type="EMBL" id="CAF1134203.1"/>
    </source>
</evidence>
<dbReference type="Gene3D" id="3.40.50.150">
    <property type="entry name" value="Vaccinia Virus protein VP39"/>
    <property type="match status" value="1"/>
</dbReference>
<sequence>MYKMKDLPNTVNLVNLQEETNENYTCIKTKQLLSIVQTTICLHDSRDAVSKEILEKKIWEEKYLIKLLEFLKRYPQMDFIDAGANLGAYTMFAASFGRHAIAIECFKPNINRIRKAVQIEKLENNVTLIGNAIFSRSDHFLKIKSDPYNVGSQAIIIDSIVNDSLINDTYVVKTMRFDDILPILKSKNIRHAIMKVDIQWAEIYLCQTGDKVFDFVDIQWAEIYLCQTGDKVFDFVNIPVILMEWDIGARHDTRMRYVLKYFLGRGYVATVDMCKILDKNNALRFWPSDVFWMKMNLSEIC</sequence>
<proteinExistence type="predicted"/>
<dbReference type="EMBL" id="CAJNON010000241">
    <property type="protein sequence ID" value="CAF1134203.1"/>
    <property type="molecule type" value="Genomic_DNA"/>
</dbReference>
<comment type="caution">
    <text evidence="1">The sequence shown here is derived from an EMBL/GenBank/DDBJ whole genome shotgun (WGS) entry which is preliminary data.</text>
</comment>
<accession>A0A814RHZ6</accession>
<dbReference type="InterPro" id="IPR029063">
    <property type="entry name" value="SAM-dependent_MTases_sf"/>
</dbReference>
<dbReference type="AlphaFoldDB" id="A0A814RHZ6"/>
<organism evidence="1 2">
    <name type="scientific">Adineta steineri</name>
    <dbReference type="NCBI Taxonomy" id="433720"/>
    <lineage>
        <taxon>Eukaryota</taxon>
        <taxon>Metazoa</taxon>
        <taxon>Spiralia</taxon>
        <taxon>Gnathifera</taxon>
        <taxon>Rotifera</taxon>
        <taxon>Eurotatoria</taxon>
        <taxon>Bdelloidea</taxon>
        <taxon>Adinetida</taxon>
        <taxon>Adinetidae</taxon>
        <taxon>Adineta</taxon>
    </lineage>
</organism>
<dbReference type="Proteomes" id="UP000663891">
    <property type="component" value="Unassembled WGS sequence"/>
</dbReference>
<evidence type="ECO:0008006" key="3">
    <source>
        <dbReference type="Google" id="ProtNLM"/>
    </source>
</evidence>
<dbReference type="InterPro" id="IPR006342">
    <property type="entry name" value="FkbM_mtfrase"/>
</dbReference>
<protein>
    <recommendedName>
        <fullName evidence="3">Methyltransferase FkbM domain-containing protein</fullName>
    </recommendedName>
</protein>